<comment type="cofactor">
    <cofactor evidence="1 13">
        <name>heme</name>
        <dbReference type="ChEBI" id="CHEBI:30413"/>
    </cofactor>
</comment>
<dbReference type="InterPro" id="IPR002401">
    <property type="entry name" value="Cyt_P450_E_grp-I"/>
</dbReference>
<feature type="transmembrane region" description="Helical" evidence="15">
    <location>
        <begin position="81"/>
        <end position="100"/>
    </location>
</feature>
<dbReference type="PRINTS" id="PR00463">
    <property type="entry name" value="EP450I"/>
</dbReference>
<dbReference type="GO" id="GO:0042448">
    <property type="term" value="P:progesterone metabolic process"/>
    <property type="evidence" value="ECO:0007669"/>
    <property type="project" value="TreeGrafter"/>
</dbReference>
<keyword evidence="10 13" id="KW-0408">Iron</keyword>
<reference evidence="16 17" key="1">
    <citation type="submission" date="2024-02" db="EMBL/GenBank/DDBJ databases">
        <title>Chromosome-scale genome assembly of the rough periwinkle Littorina saxatilis.</title>
        <authorList>
            <person name="De Jode A."/>
            <person name="Faria R."/>
            <person name="Formenti G."/>
            <person name="Sims Y."/>
            <person name="Smith T.P."/>
            <person name="Tracey A."/>
            <person name="Wood J.M.D."/>
            <person name="Zagrodzka Z.B."/>
            <person name="Johannesson K."/>
            <person name="Butlin R.K."/>
            <person name="Leder E.H."/>
        </authorList>
    </citation>
    <scope>NUCLEOTIDE SEQUENCE [LARGE SCALE GENOMIC DNA]</scope>
    <source>
        <strain evidence="16">Snail1</strain>
        <tissue evidence="16">Muscle</tissue>
    </source>
</reference>
<dbReference type="GO" id="GO:0005789">
    <property type="term" value="C:endoplasmic reticulum membrane"/>
    <property type="evidence" value="ECO:0007669"/>
    <property type="project" value="UniProtKB-SubCell"/>
</dbReference>
<evidence type="ECO:0000256" key="6">
    <source>
        <dbReference type="ARBA" id="ARBA00022723"/>
    </source>
</evidence>
<dbReference type="GO" id="GO:0005506">
    <property type="term" value="F:iron ion binding"/>
    <property type="evidence" value="ECO:0007669"/>
    <property type="project" value="InterPro"/>
</dbReference>
<evidence type="ECO:0000256" key="7">
    <source>
        <dbReference type="ARBA" id="ARBA00022824"/>
    </source>
</evidence>
<dbReference type="Proteomes" id="UP001374579">
    <property type="component" value="Unassembled WGS sequence"/>
</dbReference>
<evidence type="ECO:0000256" key="15">
    <source>
        <dbReference type="SAM" id="Phobius"/>
    </source>
</evidence>
<protein>
    <recommendedName>
        <fullName evidence="18">Cytochrome P450</fullName>
    </recommendedName>
</protein>
<dbReference type="PANTHER" id="PTHR24289">
    <property type="entry name" value="STEROID 17-ALPHA-HYDROXYLASE/17,20 LYASE"/>
    <property type="match status" value="1"/>
</dbReference>
<accession>A0AAN9BHP2</accession>
<name>A0AAN9BHP2_9CAEN</name>
<keyword evidence="15" id="KW-0812">Transmembrane</keyword>
<sequence length="512" mass="57086">MAFNGALTSLQDLSARAPGSTTTQALVLGTLVGLLAYILTKKRYRLPPGPFGLPLLGNLLQVVDKEEVFYVKLRRWARERYGPVITVYLGTMMCVVLNTLEVVTEAMISKGTDFAGRPYLHSLDLLTDGSKNLVMTPYSPEWKLQRKIALQAIRHYLRGTGLEKVVHRSLQQTVDKMAAEPGPFDPHHYTSLLMFNIVDSICFGEVKAKGCPEPAYVMQVLDDEGKEAGSGLLEDVIPLLRYCPTPKFRRLVKLQGILMDYIFQNIAEHRKSFSPDNIRDLTDSILLAQIETARDDGEEVITKFDDTYMKQTIGSIFTAGIDTSRMTLNWTLFFLAGHPEVQKRAQAEIDAATGSRQPGLADRARLQYTEAVLYESMRLGVPVPLSVPRKTLCDTTVGGYEVPKDTMVLVNLWAVMNDPDKWSEPEKFKPERFLDEQGNLMPKPEGWIPFSVGRRACIGETVVKPELTLILSCLLKTFTLSLPPGAPCTPTTQLVSIALNPPKPFQIVVTPR</sequence>
<dbReference type="PROSITE" id="PS00086">
    <property type="entry name" value="CYTOCHROME_P450"/>
    <property type="match status" value="1"/>
</dbReference>
<dbReference type="InterPro" id="IPR001128">
    <property type="entry name" value="Cyt_P450"/>
</dbReference>
<evidence type="ECO:0000256" key="10">
    <source>
        <dbReference type="ARBA" id="ARBA00023004"/>
    </source>
</evidence>
<dbReference type="Pfam" id="PF00067">
    <property type="entry name" value="p450"/>
    <property type="match status" value="1"/>
</dbReference>
<comment type="subcellular location">
    <subcellularLocation>
        <location evidence="3">Endoplasmic reticulum membrane</location>
        <topology evidence="3">Peripheral membrane protein</topology>
    </subcellularLocation>
    <subcellularLocation>
        <location evidence="2">Microsome membrane</location>
        <topology evidence="2">Peripheral membrane protein</topology>
    </subcellularLocation>
</comment>
<dbReference type="PANTHER" id="PTHR24289:SF20">
    <property type="entry name" value="STEROID 17-ALPHA-HYDROXYLASE_17,20 LYASE"/>
    <property type="match status" value="1"/>
</dbReference>
<proteinExistence type="inferred from homology"/>
<feature type="binding site" description="axial binding residue" evidence="13">
    <location>
        <position position="457"/>
    </location>
    <ligand>
        <name>heme</name>
        <dbReference type="ChEBI" id="CHEBI:30413"/>
    </ligand>
    <ligandPart>
        <name>Fe</name>
        <dbReference type="ChEBI" id="CHEBI:18248"/>
    </ligandPart>
</feature>
<evidence type="ECO:0000256" key="12">
    <source>
        <dbReference type="ARBA" id="ARBA00023136"/>
    </source>
</evidence>
<dbReference type="GO" id="GO:0004508">
    <property type="term" value="F:steroid 17-alpha-monooxygenase activity"/>
    <property type="evidence" value="ECO:0007669"/>
    <property type="project" value="TreeGrafter"/>
</dbReference>
<feature type="transmembrane region" description="Helical" evidence="15">
    <location>
        <begin position="20"/>
        <end position="39"/>
    </location>
</feature>
<comment type="similarity">
    <text evidence="4 14">Belongs to the cytochrome P450 family.</text>
</comment>
<evidence type="ECO:0000256" key="14">
    <source>
        <dbReference type="RuleBase" id="RU000461"/>
    </source>
</evidence>
<dbReference type="GO" id="GO:0042446">
    <property type="term" value="P:hormone biosynthetic process"/>
    <property type="evidence" value="ECO:0007669"/>
    <property type="project" value="TreeGrafter"/>
</dbReference>
<keyword evidence="17" id="KW-1185">Reference proteome</keyword>
<dbReference type="PRINTS" id="PR00385">
    <property type="entry name" value="P450"/>
</dbReference>
<evidence type="ECO:0000256" key="5">
    <source>
        <dbReference type="ARBA" id="ARBA00022617"/>
    </source>
</evidence>
<gene>
    <name evidence="16" type="ORF">V1264_018310</name>
</gene>
<keyword evidence="7" id="KW-0256">Endoplasmic reticulum</keyword>
<keyword evidence="5 13" id="KW-0349">Heme</keyword>
<evidence type="ECO:0000313" key="17">
    <source>
        <dbReference type="Proteomes" id="UP001374579"/>
    </source>
</evidence>
<evidence type="ECO:0008006" key="18">
    <source>
        <dbReference type="Google" id="ProtNLM"/>
    </source>
</evidence>
<keyword evidence="6 13" id="KW-0479">Metal-binding</keyword>
<evidence type="ECO:0000256" key="3">
    <source>
        <dbReference type="ARBA" id="ARBA00004406"/>
    </source>
</evidence>
<comment type="caution">
    <text evidence="16">The sequence shown here is derived from an EMBL/GenBank/DDBJ whole genome shotgun (WGS) entry which is preliminary data.</text>
</comment>
<keyword evidence="11 14" id="KW-0503">Monooxygenase</keyword>
<keyword evidence="15" id="KW-1133">Transmembrane helix</keyword>
<organism evidence="16 17">
    <name type="scientific">Littorina saxatilis</name>
    <dbReference type="NCBI Taxonomy" id="31220"/>
    <lineage>
        <taxon>Eukaryota</taxon>
        <taxon>Metazoa</taxon>
        <taxon>Spiralia</taxon>
        <taxon>Lophotrochozoa</taxon>
        <taxon>Mollusca</taxon>
        <taxon>Gastropoda</taxon>
        <taxon>Caenogastropoda</taxon>
        <taxon>Littorinimorpha</taxon>
        <taxon>Littorinoidea</taxon>
        <taxon>Littorinidae</taxon>
        <taxon>Littorina</taxon>
    </lineage>
</organism>
<evidence type="ECO:0000256" key="1">
    <source>
        <dbReference type="ARBA" id="ARBA00001971"/>
    </source>
</evidence>
<dbReference type="SUPFAM" id="SSF48264">
    <property type="entry name" value="Cytochrome P450"/>
    <property type="match status" value="1"/>
</dbReference>
<evidence type="ECO:0000256" key="4">
    <source>
        <dbReference type="ARBA" id="ARBA00010617"/>
    </source>
</evidence>
<keyword evidence="12 15" id="KW-0472">Membrane</keyword>
<evidence type="ECO:0000256" key="11">
    <source>
        <dbReference type="ARBA" id="ARBA00023033"/>
    </source>
</evidence>
<evidence type="ECO:0000256" key="8">
    <source>
        <dbReference type="ARBA" id="ARBA00022848"/>
    </source>
</evidence>
<keyword evidence="9 14" id="KW-0560">Oxidoreductase</keyword>
<keyword evidence="8" id="KW-0492">Microsome</keyword>
<dbReference type="InterPro" id="IPR036396">
    <property type="entry name" value="Cyt_P450_sf"/>
</dbReference>
<evidence type="ECO:0000256" key="2">
    <source>
        <dbReference type="ARBA" id="ARBA00004174"/>
    </source>
</evidence>
<dbReference type="EMBL" id="JBAMIC010000008">
    <property type="protein sequence ID" value="KAK7103405.1"/>
    <property type="molecule type" value="Genomic_DNA"/>
</dbReference>
<dbReference type="Gene3D" id="1.10.630.10">
    <property type="entry name" value="Cytochrome P450"/>
    <property type="match status" value="1"/>
</dbReference>
<dbReference type="InterPro" id="IPR017972">
    <property type="entry name" value="Cyt_P450_CS"/>
</dbReference>
<dbReference type="GO" id="GO:0020037">
    <property type="term" value="F:heme binding"/>
    <property type="evidence" value="ECO:0007669"/>
    <property type="project" value="InterPro"/>
</dbReference>
<evidence type="ECO:0000313" key="16">
    <source>
        <dbReference type="EMBL" id="KAK7103405.1"/>
    </source>
</evidence>
<dbReference type="FunFam" id="1.10.630.10:FF:000238">
    <property type="entry name" value="Cytochrome P450 2A6"/>
    <property type="match status" value="1"/>
</dbReference>
<evidence type="ECO:0000256" key="9">
    <source>
        <dbReference type="ARBA" id="ARBA00023002"/>
    </source>
</evidence>
<evidence type="ECO:0000256" key="13">
    <source>
        <dbReference type="PIRSR" id="PIRSR602401-1"/>
    </source>
</evidence>
<dbReference type="AlphaFoldDB" id="A0AAN9BHP2"/>